<dbReference type="RefSeq" id="WP_340367553.1">
    <property type="nucleotide sequence ID" value="NZ_JBBKZV010000035.1"/>
</dbReference>
<comment type="caution">
    <text evidence="3">The sequence shown here is derived from an EMBL/GenBank/DDBJ whole genome shotgun (WGS) entry which is preliminary data.</text>
</comment>
<name>A0ABU8W902_9BURK</name>
<keyword evidence="4" id="KW-1185">Reference proteome</keyword>
<dbReference type="PANTHER" id="PTHR42928">
    <property type="entry name" value="TRICARBOXYLATE-BINDING PROTEIN"/>
    <property type="match status" value="1"/>
</dbReference>
<feature type="chain" id="PRO_5045098445" evidence="2">
    <location>
        <begin position="24"/>
        <end position="324"/>
    </location>
</feature>
<keyword evidence="2" id="KW-0732">Signal</keyword>
<dbReference type="Pfam" id="PF03401">
    <property type="entry name" value="TctC"/>
    <property type="match status" value="1"/>
</dbReference>
<organism evidence="3 4">
    <name type="scientific">Variovorax humicola</name>
    <dbReference type="NCBI Taxonomy" id="1769758"/>
    <lineage>
        <taxon>Bacteria</taxon>
        <taxon>Pseudomonadati</taxon>
        <taxon>Pseudomonadota</taxon>
        <taxon>Betaproteobacteria</taxon>
        <taxon>Burkholderiales</taxon>
        <taxon>Comamonadaceae</taxon>
        <taxon>Variovorax</taxon>
    </lineage>
</organism>
<reference evidence="3 4" key="1">
    <citation type="submission" date="2024-03" db="EMBL/GenBank/DDBJ databases">
        <title>Novel species of the genus Variovorax.</title>
        <authorList>
            <person name="Liu Q."/>
            <person name="Xin Y.-H."/>
        </authorList>
    </citation>
    <scope>NUCLEOTIDE SEQUENCE [LARGE SCALE GENOMIC DNA]</scope>
    <source>
        <strain evidence="3 4">KACC 18501</strain>
    </source>
</reference>
<dbReference type="PANTHER" id="PTHR42928:SF5">
    <property type="entry name" value="BLR1237 PROTEIN"/>
    <property type="match status" value="1"/>
</dbReference>
<dbReference type="Proteomes" id="UP001363010">
    <property type="component" value="Unassembled WGS sequence"/>
</dbReference>
<proteinExistence type="inferred from homology"/>
<dbReference type="Gene3D" id="3.40.190.150">
    <property type="entry name" value="Bordetella uptake gene, domain 1"/>
    <property type="match status" value="1"/>
</dbReference>
<sequence>MEIARRQLIAAAALALTSAGVWAQSPQADWPTKPIRIVVGFAAGTPPDVFARIYGEYAAKTLGVAVVIDNRPGSAGNLATDAVAKSPADGYTVLYNVSTAFTINPYIYAKLPFDPQKDLVPVATTMRQGLVLISGPKLEAGSVKDVVAMARSKPDTLSHASYGAGSPSHLVMEWLKDETRTSMLHVPYRASPISELIGGQVDMVLEPMATAYPLITGGRVKALAYSGPQRHPAIPNVPTFAESTPGLSMTSWHGIWAPAATPAPVVDRLHATLRAASQDADVQRRIKELNCEPLGLERSEMAQLVARDSDIYGRIVKAKNIRVD</sequence>
<dbReference type="InterPro" id="IPR005064">
    <property type="entry name" value="BUG"/>
</dbReference>
<dbReference type="EMBL" id="JBBKZV010000035">
    <property type="protein sequence ID" value="MEJ8826517.1"/>
    <property type="molecule type" value="Genomic_DNA"/>
</dbReference>
<dbReference type="CDD" id="cd07012">
    <property type="entry name" value="PBP2_Bug_TTT"/>
    <property type="match status" value="1"/>
</dbReference>
<evidence type="ECO:0000256" key="2">
    <source>
        <dbReference type="SAM" id="SignalP"/>
    </source>
</evidence>
<evidence type="ECO:0000313" key="4">
    <source>
        <dbReference type="Proteomes" id="UP001363010"/>
    </source>
</evidence>
<comment type="similarity">
    <text evidence="1">Belongs to the UPF0065 (bug) family.</text>
</comment>
<feature type="signal peptide" evidence="2">
    <location>
        <begin position="1"/>
        <end position="23"/>
    </location>
</feature>
<accession>A0ABU8W902</accession>
<protein>
    <submittedName>
        <fullName evidence="3">Tripartite tricarboxylate transporter substrate binding protein</fullName>
    </submittedName>
</protein>
<dbReference type="Gene3D" id="3.40.190.10">
    <property type="entry name" value="Periplasmic binding protein-like II"/>
    <property type="match status" value="1"/>
</dbReference>
<dbReference type="InterPro" id="IPR042100">
    <property type="entry name" value="Bug_dom1"/>
</dbReference>
<dbReference type="PIRSF" id="PIRSF017082">
    <property type="entry name" value="YflP"/>
    <property type="match status" value="1"/>
</dbReference>
<evidence type="ECO:0000313" key="3">
    <source>
        <dbReference type="EMBL" id="MEJ8826517.1"/>
    </source>
</evidence>
<dbReference type="SUPFAM" id="SSF53850">
    <property type="entry name" value="Periplasmic binding protein-like II"/>
    <property type="match status" value="1"/>
</dbReference>
<gene>
    <name evidence="3" type="ORF">WKW80_31600</name>
</gene>
<evidence type="ECO:0000256" key="1">
    <source>
        <dbReference type="ARBA" id="ARBA00006987"/>
    </source>
</evidence>